<dbReference type="PANTHER" id="PTHR30388">
    <property type="entry name" value="ALDEHYDE OXIDOREDUCTASE MOLYBDENUM COFACTOR ASSEMBLY PROTEIN"/>
    <property type="match status" value="1"/>
</dbReference>
<dbReference type="Gene3D" id="3.40.50.720">
    <property type="entry name" value="NAD(P)-binding Rossmann-like Domain"/>
    <property type="match status" value="1"/>
</dbReference>
<evidence type="ECO:0000259" key="1">
    <source>
        <dbReference type="Pfam" id="PF02625"/>
    </source>
</evidence>
<protein>
    <submittedName>
        <fullName evidence="3">Xanthine dehydrogenase</fullName>
    </submittedName>
</protein>
<sequence length="334" mass="35964">MRCELQAAPLLSGAHPALADPWEFSSNATCDGVVLAVLTETRGPAYRSPGAAMAILPDGSFAGAITSGCVEADLILHANDIRVGGDVRVLRYGEGSSFIDIRLPCGGGIDVMLFPLLDVEVLRKLSKARKLRRPISLQISKSGRLTLAPVRETKNDAHGFTLGFEPPLQFLTFGAGPEASVFASLVEGLGYEQLLVSHDTMTLASARYSGNKCRELTNLSELFALQIDARTAAVLFYHDHDYEPEILKHLLTSFAFYIGARGSRATQRSRLQRLAEIGVPLERSSRIRGPIGVIPSSRDPRSLAVSVLAEIMAAGSQVSGAPRGRNPTKECCYD</sequence>
<evidence type="ECO:0000259" key="2">
    <source>
        <dbReference type="Pfam" id="PF13478"/>
    </source>
</evidence>
<comment type="caution">
    <text evidence="3">The sequence shown here is derived from an EMBL/GenBank/DDBJ whole genome shotgun (WGS) entry which is preliminary data.</text>
</comment>
<dbReference type="InterPro" id="IPR003777">
    <property type="entry name" value="XdhC_CoxI"/>
</dbReference>
<gene>
    <name evidence="3" type="ORF">B5K06_33235</name>
</gene>
<accession>A0A370KEG9</accession>
<dbReference type="OrthoDB" id="9815497at2"/>
<dbReference type="Pfam" id="PF13478">
    <property type="entry name" value="XdhC_C"/>
    <property type="match status" value="1"/>
</dbReference>
<proteinExistence type="predicted"/>
<name>A0A370KEG9_9HYPH</name>
<dbReference type="EMBL" id="NAAC01000049">
    <property type="protein sequence ID" value="RDJ02032.1"/>
    <property type="molecule type" value="Genomic_DNA"/>
</dbReference>
<dbReference type="Proteomes" id="UP000254939">
    <property type="component" value="Unassembled WGS sequence"/>
</dbReference>
<reference evidence="3 4" key="1">
    <citation type="submission" date="2017-03" db="EMBL/GenBank/DDBJ databases">
        <title>Genome analysis of Rhizobial strains effectives or ineffectives for nitrogen fixation isolated from bean seeds.</title>
        <authorList>
            <person name="Peralta H."/>
            <person name="Aguilar-Vera A."/>
            <person name="Mora Y."/>
            <person name="Vargas-Lagunas C."/>
            <person name="Girard L."/>
            <person name="Mora J."/>
        </authorList>
    </citation>
    <scope>NUCLEOTIDE SEQUENCE [LARGE SCALE GENOMIC DNA]</scope>
    <source>
        <strain evidence="3 4">CCGM3</strain>
    </source>
</reference>
<dbReference type="InterPro" id="IPR027051">
    <property type="entry name" value="XdhC_Rossmann_dom"/>
</dbReference>
<dbReference type="RefSeq" id="WP_114716000.1">
    <property type="nucleotide sequence ID" value="NZ_KZ857270.1"/>
</dbReference>
<dbReference type="AlphaFoldDB" id="A0A370KEG9"/>
<feature type="domain" description="XdhC- CoxI" evidence="1">
    <location>
        <begin position="33"/>
        <end position="93"/>
    </location>
</feature>
<organism evidence="3 4">
    <name type="scientific">Rhizobium grahamii</name>
    <dbReference type="NCBI Taxonomy" id="1120045"/>
    <lineage>
        <taxon>Bacteria</taxon>
        <taxon>Pseudomonadati</taxon>
        <taxon>Pseudomonadota</taxon>
        <taxon>Alphaproteobacteria</taxon>
        <taxon>Hyphomicrobiales</taxon>
        <taxon>Rhizobiaceae</taxon>
        <taxon>Rhizobium/Agrobacterium group</taxon>
        <taxon>Rhizobium</taxon>
    </lineage>
</organism>
<evidence type="ECO:0000313" key="3">
    <source>
        <dbReference type="EMBL" id="RDJ02032.1"/>
    </source>
</evidence>
<evidence type="ECO:0000313" key="4">
    <source>
        <dbReference type="Proteomes" id="UP000254939"/>
    </source>
</evidence>
<dbReference type="InterPro" id="IPR052698">
    <property type="entry name" value="MoCofactor_Util/Proc"/>
</dbReference>
<dbReference type="Pfam" id="PF02625">
    <property type="entry name" value="XdhC_CoxI"/>
    <property type="match status" value="1"/>
</dbReference>
<feature type="domain" description="XdhC Rossmann" evidence="2">
    <location>
        <begin position="172"/>
        <end position="311"/>
    </location>
</feature>
<dbReference type="PANTHER" id="PTHR30388:SF4">
    <property type="entry name" value="MOLYBDENUM COFACTOR INSERTION CHAPERONE PAOD"/>
    <property type="match status" value="1"/>
</dbReference>